<dbReference type="Proteomes" id="UP001488805">
    <property type="component" value="Unassembled WGS sequence"/>
</dbReference>
<evidence type="ECO:0000259" key="13">
    <source>
        <dbReference type="PROSITE" id="PS51362"/>
    </source>
</evidence>
<evidence type="ECO:0000256" key="2">
    <source>
        <dbReference type="ARBA" id="ARBA00006656"/>
    </source>
</evidence>
<dbReference type="SMART" id="SM00204">
    <property type="entry name" value="TGFB"/>
    <property type="match status" value="1"/>
</dbReference>
<dbReference type="GO" id="GO:0008083">
    <property type="term" value="F:growth factor activity"/>
    <property type="evidence" value="ECO:0007669"/>
    <property type="project" value="UniProtKB-KW"/>
</dbReference>
<dbReference type="GO" id="GO:0005125">
    <property type="term" value="F:cytokine activity"/>
    <property type="evidence" value="ECO:0007669"/>
    <property type="project" value="UniProtKB-KW"/>
</dbReference>
<keyword evidence="6" id="KW-0892">Osteogenesis</keyword>
<evidence type="ECO:0000256" key="8">
    <source>
        <dbReference type="ARBA" id="ARBA00023157"/>
    </source>
</evidence>
<comment type="subcellular location">
    <subcellularLocation>
        <location evidence="1">Secreted</location>
    </subcellularLocation>
</comment>
<evidence type="ECO:0000313" key="14">
    <source>
        <dbReference type="EMBL" id="KAK9529445.1"/>
    </source>
</evidence>
<dbReference type="SUPFAM" id="SSF57501">
    <property type="entry name" value="Cystine-knot cytokines"/>
    <property type="match status" value="1"/>
</dbReference>
<organism evidence="14 15">
    <name type="scientific">Zoarces viviparus</name>
    <name type="common">Viviparous eelpout</name>
    <name type="synonym">Blennius viviparus</name>
    <dbReference type="NCBI Taxonomy" id="48416"/>
    <lineage>
        <taxon>Eukaryota</taxon>
        <taxon>Metazoa</taxon>
        <taxon>Chordata</taxon>
        <taxon>Craniata</taxon>
        <taxon>Vertebrata</taxon>
        <taxon>Euteleostomi</taxon>
        <taxon>Actinopterygii</taxon>
        <taxon>Neopterygii</taxon>
        <taxon>Teleostei</taxon>
        <taxon>Neoteleostei</taxon>
        <taxon>Acanthomorphata</taxon>
        <taxon>Eupercaria</taxon>
        <taxon>Perciformes</taxon>
        <taxon>Cottioidei</taxon>
        <taxon>Zoarcales</taxon>
        <taxon>Zoarcidae</taxon>
        <taxon>Zoarcinae</taxon>
        <taxon>Zoarces</taxon>
    </lineage>
</organism>
<reference evidence="14 15" key="1">
    <citation type="journal article" date="2024" name="Genome Biol. Evol.">
        <title>Chromosome-level genome assembly of the viviparous eelpout Zoarces viviparus.</title>
        <authorList>
            <person name="Fuhrmann N."/>
            <person name="Brasseur M.V."/>
            <person name="Bakowski C.E."/>
            <person name="Podsiadlowski L."/>
            <person name="Prost S."/>
            <person name="Krehenwinkel H."/>
            <person name="Mayer C."/>
        </authorList>
    </citation>
    <scope>NUCLEOTIDE SEQUENCE [LARGE SCALE GENOMIC DNA]</scope>
    <source>
        <strain evidence="14">NO-MEL_2022_Ind0_liver</strain>
    </source>
</reference>
<dbReference type="InterPro" id="IPR029034">
    <property type="entry name" value="Cystine-knot_cytokine"/>
</dbReference>
<dbReference type="CDD" id="cd19397">
    <property type="entry name" value="TGF_beta_BMP7"/>
    <property type="match status" value="1"/>
</dbReference>
<feature type="domain" description="TGF-beta family profile" evidence="13">
    <location>
        <begin position="299"/>
        <end position="428"/>
    </location>
</feature>
<dbReference type="AlphaFoldDB" id="A0AAW1F3Q9"/>
<dbReference type="InterPro" id="IPR015615">
    <property type="entry name" value="TGF-beta-rel"/>
</dbReference>
<evidence type="ECO:0000313" key="15">
    <source>
        <dbReference type="Proteomes" id="UP001488805"/>
    </source>
</evidence>
<sequence length="428" mass="48880">MGTIVTSALVTITILQSWGHCVSATQVAFSNFSVDNEVRSSFIQRRLRSQERREMQREILSILGLPRRPRPHVHTKHNAAPVFMLDLYNTISTDAELPGYSYYKPVLPTQVSPMVTPQDSRFLYDADTVMSFANLVDQDQDLSHQQHRRQFRFDLSRIPEGQVVTAAEFRIHKGFIQERYENETFRVSVYQVLQEPPNSEMQLSLLEQREVWAAEEGWLVFDLTDTSNLWLVNPKQNRGLHLVLEDSHGQRRNPRLAGLVTGSGPQDKQPFMVAFFKANEVRFRSVRSAHGHRGRQSNRSKPQRTVQDALKAVEAATDNLGIAKEGCKKHELYVSFRDLGWQDWIIAPEGYAAYYCEGECAFPLNSYMNATNHAIVQTLVHFINPDTVPKPCCAPTQLHGISVLYFDDSSNVILKKYRNMVVRACGCH</sequence>
<dbReference type="FunFam" id="2.10.90.10:FF:000003">
    <property type="entry name" value="Bone morphogenetic protein 5"/>
    <property type="match status" value="1"/>
</dbReference>
<evidence type="ECO:0000256" key="9">
    <source>
        <dbReference type="ARBA" id="ARBA00023180"/>
    </source>
</evidence>
<dbReference type="EMBL" id="JBCEZU010000111">
    <property type="protein sequence ID" value="KAK9529445.1"/>
    <property type="molecule type" value="Genomic_DNA"/>
</dbReference>
<feature type="signal peptide" evidence="12">
    <location>
        <begin position="1"/>
        <end position="24"/>
    </location>
</feature>
<dbReference type="PANTHER" id="PTHR11848">
    <property type="entry name" value="TGF-BETA FAMILY"/>
    <property type="match status" value="1"/>
</dbReference>
<dbReference type="Gene3D" id="2.60.120.970">
    <property type="match status" value="1"/>
</dbReference>
<dbReference type="InterPro" id="IPR001111">
    <property type="entry name" value="TGF-b_propeptide"/>
</dbReference>
<dbReference type="Gene3D" id="2.10.90.10">
    <property type="entry name" value="Cystine-knot cytokines"/>
    <property type="match status" value="1"/>
</dbReference>
<comment type="caution">
    <text evidence="14">The sequence shown here is derived from an EMBL/GenBank/DDBJ whole genome shotgun (WGS) entry which is preliminary data.</text>
</comment>
<keyword evidence="8" id="KW-1015">Disulfide bond</keyword>
<protein>
    <recommendedName>
        <fullName evidence="13">TGF-beta family profile domain-containing protein</fullName>
    </recommendedName>
</protein>
<evidence type="ECO:0000256" key="6">
    <source>
        <dbReference type="ARBA" id="ARBA00022855"/>
    </source>
</evidence>
<dbReference type="InterPro" id="IPR017948">
    <property type="entry name" value="TGFb_CS"/>
</dbReference>
<dbReference type="GO" id="GO:0030509">
    <property type="term" value="P:BMP signaling pathway"/>
    <property type="evidence" value="ECO:0007669"/>
    <property type="project" value="TreeGrafter"/>
</dbReference>
<evidence type="ECO:0000256" key="3">
    <source>
        <dbReference type="ARBA" id="ARBA00022514"/>
    </source>
</evidence>
<keyword evidence="4" id="KW-0964">Secreted</keyword>
<proteinExistence type="inferred from homology"/>
<evidence type="ECO:0000256" key="1">
    <source>
        <dbReference type="ARBA" id="ARBA00004613"/>
    </source>
</evidence>
<keyword evidence="9" id="KW-0325">Glycoprotein</keyword>
<comment type="similarity">
    <text evidence="2 11">Belongs to the TGF-beta family.</text>
</comment>
<evidence type="ECO:0000256" key="4">
    <source>
        <dbReference type="ARBA" id="ARBA00022525"/>
    </source>
</evidence>
<dbReference type="PROSITE" id="PS00250">
    <property type="entry name" value="TGF_BETA_1"/>
    <property type="match status" value="1"/>
</dbReference>
<keyword evidence="10" id="KW-0891">Chondrogenesis</keyword>
<dbReference type="Pfam" id="PF00688">
    <property type="entry name" value="TGFb_propeptide"/>
    <property type="match status" value="1"/>
</dbReference>
<keyword evidence="5 12" id="KW-0732">Signal</keyword>
<evidence type="ECO:0000256" key="7">
    <source>
        <dbReference type="ARBA" id="ARBA00023030"/>
    </source>
</evidence>
<dbReference type="GO" id="GO:0001503">
    <property type="term" value="P:ossification"/>
    <property type="evidence" value="ECO:0007669"/>
    <property type="project" value="UniProtKB-KW"/>
</dbReference>
<accession>A0AAW1F3Q9</accession>
<dbReference type="GO" id="GO:0051216">
    <property type="term" value="P:cartilage development"/>
    <property type="evidence" value="ECO:0007669"/>
    <property type="project" value="UniProtKB-KW"/>
</dbReference>
<keyword evidence="15" id="KW-1185">Reference proteome</keyword>
<evidence type="ECO:0000256" key="11">
    <source>
        <dbReference type="RuleBase" id="RU000354"/>
    </source>
</evidence>
<keyword evidence="3" id="KW-0202">Cytokine</keyword>
<gene>
    <name evidence="14" type="ORF">VZT92_013536</name>
</gene>
<evidence type="ECO:0000256" key="10">
    <source>
        <dbReference type="ARBA" id="ARBA00023188"/>
    </source>
</evidence>
<dbReference type="Pfam" id="PF00019">
    <property type="entry name" value="TGF_beta"/>
    <property type="match status" value="1"/>
</dbReference>
<dbReference type="InterPro" id="IPR001839">
    <property type="entry name" value="TGF-b_C"/>
</dbReference>
<evidence type="ECO:0000256" key="5">
    <source>
        <dbReference type="ARBA" id="ARBA00022729"/>
    </source>
</evidence>
<feature type="chain" id="PRO_5044024806" description="TGF-beta family profile domain-containing protein" evidence="12">
    <location>
        <begin position="25"/>
        <end position="428"/>
    </location>
</feature>
<dbReference type="GO" id="GO:0005615">
    <property type="term" value="C:extracellular space"/>
    <property type="evidence" value="ECO:0007669"/>
    <property type="project" value="UniProtKB-KW"/>
</dbReference>
<evidence type="ECO:0000256" key="12">
    <source>
        <dbReference type="SAM" id="SignalP"/>
    </source>
</evidence>
<keyword evidence="7 11" id="KW-0339">Growth factor</keyword>
<dbReference type="PROSITE" id="PS51362">
    <property type="entry name" value="TGF_BETA_2"/>
    <property type="match status" value="1"/>
</dbReference>
<dbReference type="PANTHER" id="PTHR11848:SF135">
    <property type="entry name" value="BONE MORPHOGENETIC PROTEIN 7"/>
    <property type="match status" value="1"/>
</dbReference>
<name>A0AAW1F3Q9_ZOAVI</name>